<dbReference type="EMBL" id="JACGXL010000004">
    <property type="protein sequence ID" value="MBA8888514.1"/>
    <property type="molecule type" value="Genomic_DNA"/>
</dbReference>
<gene>
    <name evidence="1" type="ORF">FHW12_002747</name>
</gene>
<dbReference type="InterPro" id="IPR032710">
    <property type="entry name" value="NTF2-like_dom_sf"/>
</dbReference>
<evidence type="ECO:0000313" key="2">
    <source>
        <dbReference type="Proteomes" id="UP000550401"/>
    </source>
</evidence>
<name>A0A839F8L0_9GAMM</name>
<comment type="caution">
    <text evidence="1">The sequence shown here is derived from an EMBL/GenBank/DDBJ whole genome shotgun (WGS) entry which is preliminary data.</text>
</comment>
<evidence type="ECO:0008006" key="3">
    <source>
        <dbReference type="Google" id="ProtNLM"/>
    </source>
</evidence>
<dbReference type="Gene3D" id="3.10.450.50">
    <property type="match status" value="1"/>
</dbReference>
<dbReference type="AlphaFoldDB" id="A0A839F8L0"/>
<protein>
    <recommendedName>
        <fullName evidence="3">Ketosteroid isomerase-like protein</fullName>
    </recommendedName>
</protein>
<dbReference type="Proteomes" id="UP000550401">
    <property type="component" value="Unassembled WGS sequence"/>
</dbReference>
<sequence>MLASLLVAGTLGAAALPPDLAAVAAAERGFALDAHRFGTRLAFLAHFDAEAWLFRPTPVPALPALARDPDDGRLLEWSPKQVGVAASGELAVSTGPWAAHAAGAAQYAHGHFLTFWKRGTDGIWRVQADGGIGHPAPAPAAPGVAALTDPPGAATPLDAAQRQQRHAALEKADDALRAALGTDPAHAFDTIADPALHAMRDGQPPADGAAALELVRKDASGLGRGARRALDLAASGDFAYTLGGDADCIDCGSYMRAWRWRNGAWKLLVDLSLSNR</sequence>
<evidence type="ECO:0000313" key="1">
    <source>
        <dbReference type="EMBL" id="MBA8888514.1"/>
    </source>
</evidence>
<keyword evidence="2" id="KW-1185">Reference proteome</keyword>
<dbReference type="SUPFAM" id="SSF54427">
    <property type="entry name" value="NTF2-like"/>
    <property type="match status" value="1"/>
</dbReference>
<accession>A0A839F8L0</accession>
<proteinExistence type="predicted"/>
<organism evidence="1 2">
    <name type="scientific">Dokdonella fugitiva</name>
    <dbReference type="NCBI Taxonomy" id="328517"/>
    <lineage>
        <taxon>Bacteria</taxon>
        <taxon>Pseudomonadati</taxon>
        <taxon>Pseudomonadota</taxon>
        <taxon>Gammaproteobacteria</taxon>
        <taxon>Lysobacterales</taxon>
        <taxon>Rhodanobacteraceae</taxon>
        <taxon>Dokdonella</taxon>
    </lineage>
</organism>
<reference evidence="1 2" key="1">
    <citation type="submission" date="2020-07" db="EMBL/GenBank/DDBJ databases">
        <title>Genomic Encyclopedia of Type Strains, Phase IV (KMG-V): Genome sequencing to study the core and pangenomes of soil and plant-associated prokaryotes.</title>
        <authorList>
            <person name="Whitman W."/>
        </authorList>
    </citation>
    <scope>NUCLEOTIDE SEQUENCE [LARGE SCALE GENOMIC DNA]</scope>
    <source>
        <strain evidence="1 2">RH2WT43</strain>
    </source>
</reference>
<dbReference type="RefSeq" id="WP_182531560.1">
    <property type="nucleotide sequence ID" value="NZ_JACGXL010000004.1"/>
</dbReference>